<evidence type="ECO:0000313" key="3">
    <source>
        <dbReference type="Proteomes" id="UP000326924"/>
    </source>
</evidence>
<keyword evidence="3" id="KW-1185">Reference proteome</keyword>
<evidence type="ECO:0000313" key="2">
    <source>
        <dbReference type="EMBL" id="KAA8910297.1"/>
    </source>
</evidence>
<dbReference type="InParanoid" id="A0A5J5F288"/>
<sequence>MASSAEGGEMENTGVTERKAILAEQRAQNRPGLADNTACFPGERDASGEEEHKAAFGDDKAECERTRNQIKNARCDRQRTKKKASFEAKEQEQASYGAEREDTGCMDCQKTRHDRRPSPSGDVNDDDCKSNDYKVQWHKRTEYHTMDDEDSRFSDESEASYAGDIVGMEDAGQVGSNQCSDRGSPATHQVRWGSRMAHTASDDLVGDTTISWSYLRRTPAIRQGIGQLEYEDLL</sequence>
<dbReference type="EMBL" id="VXIS01000047">
    <property type="protein sequence ID" value="KAA8910297.1"/>
    <property type="molecule type" value="Genomic_DNA"/>
</dbReference>
<reference evidence="2 3" key="1">
    <citation type="submission" date="2019-09" db="EMBL/GenBank/DDBJ databases">
        <title>Draft genome of the ectomycorrhizal ascomycete Sphaerosporella brunnea.</title>
        <authorList>
            <consortium name="DOE Joint Genome Institute"/>
            <person name="Benucci G.M."/>
            <person name="Marozzi G."/>
            <person name="Antonielli L."/>
            <person name="Sanchez S."/>
            <person name="Marco P."/>
            <person name="Wang X."/>
            <person name="Falini L.B."/>
            <person name="Barry K."/>
            <person name="Haridas S."/>
            <person name="Lipzen A."/>
            <person name="Labutti K."/>
            <person name="Grigoriev I.V."/>
            <person name="Murat C."/>
            <person name="Martin F."/>
            <person name="Albertini E."/>
            <person name="Donnini D."/>
            <person name="Bonito G."/>
        </authorList>
    </citation>
    <scope>NUCLEOTIDE SEQUENCE [LARGE SCALE GENOMIC DNA]</scope>
    <source>
        <strain evidence="2 3">Sb_GMNB300</strain>
    </source>
</reference>
<dbReference type="Proteomes" id="UP000326924">
    <property type="component" value="Unassembled WGS sequence"/>
</dbReference>
<name>A0A5J5F288_9PEZI</name>
<accession>A0A5J5F288</accession>
<feature type="compositionally biased region" description="Basic and acidic residues" evidence="1">
    <location>
        <begin position="42"/>
        <end position="103"/>
    </location>
</feature>
<feature type="region of interest" description="Disordered" evidence="1">
    <location>
        <begin position="1"/>
        <end position="127"/>
    </location>
</feature>
<dbReference type="AlphaFoldDB" id="A0A5J5F288"/>
<proteinExistence type="predicted"/>
<gene>
    <name evidence="2" type="ORF">FN846DRAFT_888456</name>
</gene>
<evidence type="ECO:0000256" key="1">
    <source>
        <dbReference type="SAM" id="MobiDB-lite"/>
    </source>
</evidence>
<comment type="caution">
    <text evidence="2">The sequence shown here is derived from an EMBL/GenBank/DDBJ whole genome shotgun (WGS) entry which is preliminary data.</text>
</comment>
<protein>
    <submittedName>
        <fullName evidence="2">Uncharacterized protein</fullName>
    </submittedName>
</protein>
<organism evidence="2 3">
    <name type="scientific">Sphaerosporella brunnea</name>
    <dbReference type="NCBI Taxonomy" id="1250544"/>
    <lineage>
        <taxon>Eukaryota</taxon>
        <taxon>Fungi</taxon>
        <taxon>Dikarya</taxon>
        <taxon>Ascomycota</taxon>
        <taxon>Pezizomycotina</taxon>
        <taxon>Pezizomycetes</taxon>
        <taxon>Pezizales</taxon>
        <taxon>Pyronemataceae</taxon>
        <taxon>Sphaerosporella</taxon>
    </lineage>
</organism>